<organism evidence="2">
    <name type="scientific">Triticum aestivum</name>
    <name type="common">Wheat</name>
    <dbReference type="NCBI Taxonomy" id="4565"/>
    <lineage>
        <taxon>Eukaryota</taxon>
        <taxon>Viridiplantae</taxon>
        <taxon>Streptophyta</taxon>
        <taxon>Embryophyta</taxon>
        <taxon>Tracheophyta</taxon>
        <taxon>Spermatophyta</taxon>
        <taxon>Magnoliopsida</taxon>
        <taxon>Liliopsida</taxon>
        <taxon>Poales</taxon>
        <taxon>Poaceae</taxon>
        <taxon>BOP clade</taxon>
        <taxon>Pooideae</taxon>
        <taxon>Triticodae</taxon>
        <taxon>Triticeae</taxon>
        <taxon>Triticinae</taxon>
        <taxon>Triticum</taxon>
    </lineage>
</organism>
<sequence length="79" mass="8909">MEVHKVKMASLCLILLMALLLLPAGSEGACRGLSQTYQTDQCKGDQCTEHCEHENFPYAECDTDHQYPELSYCVCFFPC</sequence>
<reference evidence="2" key="1">
    <citation type="submission" date="2018-08" db="EMBL/GenBank/DDBJ databases">
        <authorList>
            <person name="Rossello M."/>
        </authorList>
    </citation>
    <scope>NUCLEOTIDE SEQUENCE [LARGE SCALE GENOMIC DNA]</scope>
    <source>
        <strain evidence="2">cv. Chinese Spring</strain>
    </source>
</reference>
<accession>A0A3B6LGL3</accession>
<name>A0A3B6LGL3_WHEAT</name>
<dbReference type="Gramene" id="TraesJAG5B03G02810590.1">
    <property type="protein sequence ID" value="TraesJAG5B03G02810590.1"/>
    <property type="gene ID" value="TraesJAG5B03G02810590"/>
</dbReference>
<evidence type="ECO:0000256" key="1">
    <source>
        <dbReference type="SAM" id="SignalP"/>
    </source>
</evidence>
<dbReference type="Gramene" id="TraesLDM5B03G02812500.1">
    <property type="protein sequence ID" value="TraesLDM5B03G02812500.1"/>
    <property type="gene ID" value="TraesLDM5B03G02812500"/>
</dbReference>
<dbReference type="Gramene" id="TraesROB_scaffold_071970_01G000300.1">
    <property type="protein sequence ID" value="TraesROB_scaffold_071970_01G000300.1"/>
    <property type="gene ID" value="TraesROB_scaffold_071970_01G000300"/>
</dbReference>
<dbReference type="AlphaFoldDB" id="A0A3B6LGL3"/>
<protein>
    <recommendedName>
        <fullName evidence="4">Knottin scorpion toxin-like domain-containing protein</fullName>
    </recommendedName>
</protein>
<dbReference type="Gramene" id="TraesRN5B0100130600.1">
    <property type="protein sequence ID" value="TraesRN5B0100130600.1"/>
    <property type="gene ID" value="TraesRN5B0100130600"/>
</dbReference>
<keyword evidence="1" id="KW-0732">Signal</keyword>
<evidence type="ECO:0008006" key="4">
    <source>
        <dbReference type="Google" id="ProtNLM"/>
    </source>
</evidence>
<dbReference type="Gramene" id="TraesCS5B03G0127900.1">
    <property type="protein sequence ID" value="TraesCS5B03G0127900.1.CDS"/>
    <property type="gene ID" value="TraesCS5B03G0127900"/>
</dbReference>
<dbReference type="EnsemblPlants" id="TraesCS5B02G050300.1">
    <property type="protein sequence ID" value="TraesCS5B02G050300.1"/>
    <property type="gene ID" value="TraesCS5B02G050300"/>
</dbReference>
<dbReference type="Gramene" id="TraesNOR5B03G02835270.1">
    <property type="protein sequence ID" value="TraesNOR5B03G02835270.1"/>
    <property type="gene ID" value="TraesNOR5B03G02835270"/>
</dbReference>
<dbReference type="Gramene" id="TraesPARA_EIv1.0_1639950.1">
    <property type="protein sequence ID" value="TraesPARA_EIv1.0_1639950.1.CDS"/>
    <property type="gene ID" value="TraesPARA_EIv1.0_1639950"/>
</dbReference>
<feature type="signal peptide" evidence="1">
    <location>
        <begin position="1"/>
        <end position="28"/>
    </location>
</feature>
<reference evidence="2" key="2">
    <citation type="submission" date="2018-10" db="UniProtKB">
        <authorList>
            <consortium name="EnsemblPlants"/>
        </authorList>
    </citation>
    <scope>IDENTIFICATION</scope>
</reference>
<dbReference type="Gramene" id="TraesWEE_scaffold_037913_01G000400.1">
    <property type="protein sequence ID" value="TraesWEE_scaffold_037913_01G000400.1"/>
    <property type="gene ID" value="TraesWEE_scaffold_037913_01G000400"/>
</dbReference>
<dbReference type="Gramene" id="TraesSYM5B03G02839150.1">
    <property type="protein sequence ID" value="TraesSYM5B03G02839150.1"/>
    <property type="gene ID" value="TraesSYM5B03G02839150"/>
</dbReference>
<dbReference type="Gramene" id="TraesCLE_scaffold_034479_01G000400.1">
    <property type="protein sequence ID" value="TraesCLE_scaffold_034479_01G000400.1"/>
    <property type="gene ID" value="TraesCLE_scaffold_034479_01G000400"/>
</dbReference>
<dbReference type="Gramene" id="TraesCS5B02G050300.1">
    <property type="protein sequence ID" value="TraesCS5B02G050300.1"/>
    <property type="gene ID" value="TraesCS5B02G050300"/>
</dbReference>
<dbReference type="Proteomes" id="UP000019116">
    <property type="component" value="Chromosome 5B"/>
</dbReference>
<feature type="chain" id="PRO_5043177079" description="Knottin scorpion toxin-like domain-containing protein" evidence="1">
    <location>
        <begin position="29"/>
        <end position="79"/>
    </location>
</feature>
<keyword evidence="3" id="KW-1185">Reference proteome</keyword>
<evidence type="ECO:0000313" key="3">
    <source>
        <dbReference type="Proteomes" id="UP000019116"/>
    </source>
</evidence>
<dbReference type="Gramene" id="TraesJUL5B03G02830670.2">
    <property type="protein sequence ID" value="TraesJUL5B03G02830670.2"/>
    <property type="gene ID" value="TraesJUL5B03G02830670"/>
</dbReference>
<dbReference type="SMR" id="A0A3B6LGL3"/>
<proteinExistence type="predicted"/>
<dbReference type="Gramene" id="TraesLAC5B03G02764740.1">
    <property type="protein sequence ID" value="TraesLAC5B03G02764740.1"/>
    <property type="gene ID" value="TraesLAC5B03G02764740"/>
</dbReference>
<dbReference type="GO" id="GO:0006952">
    <property type="term" value="P:defense response"/>
    <property type="evidence" value="ECO:0000318"/>
    <property type="project" value="GO_Central"/>
</dbReference>
<dbReference type="Gramene" id="TraesCAD_scaffold_149116_01G000100.1">
    <property type="protein sequence ID" value="TraesCAD_scaffold_149116_01G000100.1"/>
    <property type="gene ID" value="TraesCAD_scaffold_149116_01G000100"/>
</dbReference>
<dbReference type="Gramene" id="TraesSTA5B03G02802140.1">
    <property type="protein sequence ID" value="TraesSTA5B03G02802140.1"/>
    <property type="gene ID" value="TraesSTA5B03G02802140"/>
</dbReference>
<dbReference type="Gramene" id="TraesMAC5B03G02809540.1">
    <property type="protein sequence ID" value="TraesMAC5B03G02809540.1"/>
    <property type="gene ID" value="TraesMAC5B03G02809540"/>
</dbReference>
<dbReference type="Gramene" id="TraesJUL5B03G02830670.1">
    <property type="protein sequence ID" value="TraesJUL5B03G02830670.1"/>
    <property type="gene ID" value="TraesJUL5B03G02830670"/>
</dbReference>
<evidence type="ECO:0000313" key="2">
    <source>
        <dbReference type="EnsemblPlants" id="TraesCS5B02G050300.1"/>
    </source>
</evidence>
<dbReference type="Gramene" id="TraesARI5B03G02852500.1">
    <property type="protein sequence ID" value="TraesARI5B03G02852500.1"/>
    <property type="gene ID" value="TraesARI5B03G02852500"/>
</dbReference>
<dbReference type="Gramene" id="TraesPARA_EIv1.0_1639930.1">
    <property type="protein sequence ID" value="TraesPARA_EIv1.0_1639930.1.CDS"/>
    <property type="gene ID" value="TraesPARA_EIv1.0_1639930"/>
</dbReference>
<dbReference type="Gramene" id="TraesCAD_scaffold_439650_01G000100.1">
    <property type="protein sequence ID" value="TraesCAD_scaffold_439650_01G000100.1"/>
    <property type="gene ID" value="TraesCAD_scaffold_439650_01G000100"/>
</dbReference>